<protein>
    <recommendedName>
        <fullName evidence="2">BON domain-containing protein</fullName>
    </recommendedName>
</protein>
<evidence type="ECO:0000313" key="3">
    <source>
        <dbReference type="EMBL" id="RXH54564.1"/>
    </source>
</evidence>
<reference evidence="4" key="2">
    <citation type="submission" date="2019-02" db="EMBL/GenBank/DDBJ databases">
        <title>Granulicella sibirica sp. nov., a psychrotolerant acidobacterium isolated from an organic soil layer in forested tundra, West Siberia.</title>
        <authorList>
            <person name="Oshkin I.Y."/>
            <person name="Kulichevskaya I.S."/>
            <person name="Rijpstra W.I.C."/>
            <person name="Sinninghe Damste J.S."/>
            <person name="Rakitin A.L."/>
            <person name="Ravin N.V."/>
            <person name="Dedysh S.N."/>
        </authorList>
    </citation>
    <scope>NUCLEOTIDE SEQUENCE [LARGE SCALE GENOMIC DNA]</scope>
    <source>
        <strain evidence="4">AF10</strain>
    </source>
</reference>
<accession>A0A4V1L553</accession>
<evidence type="ECO:0000313" key="4">
    <source>
        <dbReference type="Proteomes" id="UP000289437"/>
    </source>
</evidence>
<dbReference type="RefSeq" id="WP_128914333.1">
    <property type="nucleotide sequence ID" value="NZ_RDSM01000003.1"/>
</dbReference>
<gene>
    <name evidence="3" type="ORF">GRAN_3668</name>
</gene>
<sequence>MSLRKCLISAMVFLTFGVPANTVLGQNQQPGPMWSQEDALRIGKEIQKKLAGLTNYGVFDWMTFGDQGKTVVLRGFASRPTLKSDAENAVKNIPGVEKVGNQIEVLPNSPNDDRVRAAVYNRIYTQATLRKYNANAGSLARAMGPGGRSVAFMAGGITNQPPIGYHAIHIIVKNGNVTLYGVVLNQSDAAIAGMQANFAPGAFSVDNDLIVQGSVSKGAAK</sequence>
<comment type="caution">
    <text evidence="3">The sequence shown here is derived from an EMBL/GenBank/DDBJ whole genome shotgun (WGS) entry which is preliminary data.</text>
</comment>
<keyword evidence="1" id="KW-0732">Signal</keyword>
<dbReference type="OrthoDB" id="114273at2"/>
<dbReference type="AlphaFoldDB" id="A0A4V1L553"/>
<evidence type="ECO:0000256" key="1">
    <source>
        <dbReference type="SAM" id="SignalP"/>
    </source>
</evidence>
<keyword evidence="4" id="KW-1185">Reference proteome</keyword>
<dbReference type="InterPro" id="IPR007055">
    <property type="entry name" value="BON_dom"/>
</dbReference>
<feature type="chain" id="PRO_5020222510" description="BON domain-containing protein" evidence="1">
    <location>
        <begin position="21"/>
        <end position="221"/>
    </location>
</feature>
<dbReference type="Proteomes" id="UP000289437">
    <property type="component" value="Unassembled WGS sequence"/>
</dbReference>
<dbReference type="EMBL" id="RDSM01000003">
    <property type="protein sequence ID" value="RXH54564.1"/>
    <property type="molecule type" value="Genomic_DNA"/>
</dbReference>
<feature type="signal peptide" evidence="1">
    <location>
        <begin position="1"/>
        <end position="20"/>
    </location>
</feature>
<feature type="domain" description="BON" evidence="2">
    <location>
        <begin position="38"/>
        <end position="107"/>
    </location>
</feature>
<dbReference type="Gene3D" id="3.30.1340.30">
    <property type="match status" value="1"/>
</dbReference>
<reference evidence="3 4" key="1">
    <citation type="submission" date="2018-11" db="EMBL/GenBank/DDBJ databases">
        <authorList>
            <person name="Mardanov A.V."/>
            <person name="Ravin N.V."/>
            <person name="Dedysh S.N."/>
        </authorList>
    </citation>
    <scope>NUCLEOTIDE SEQUENCE [LARGE SCALE GENOMIC DNA]</scope>
    <source>
        <strain evidence="3 4">AF10</strain>
    </source>
</reference>
<dbReference type="Pfam" id="PF04972">
    <property type="entry name" value="BON"/>
    <property type="match status" value="2"/>
</dbReference>
<proteinExistence type="predicted"/>
<name>A0A4V1L553_9BACT</name>
<evidence type="ECO:0000259" key="2">
    <source>
        <dbReference type="PROSITE" id="PS50914"/>
    </source>
</evidence>
<dbReference type="PROSITE" id="PS50914">
    <property type="entry name" value="BON"/>
    <property type="match status" value="1"/>
</dbReference>
<organism evidence="3 4">
    <name type="scientific">Granulicella sibirica</name>
    <dbReference type="NCBI Taxonomy" id="2479048"/>
    <lineage>
        <taxon>Bacteria</taxon>
        <taxon>Pseudomonadati</taxon>
        <taxon>Acidobacteriota</taxon>
        <taxon>Terriglobia</taxon>
        <taxon>Terriglobales</taxon>
        <taxon>Acidobacteriaceae</taxon>
        <taxon>Granulicella</taxon>
    </lineage>
</organism>